<feature type="transmembrane region" description="Helical" evidence="1">
    <location>
        <begin position="12"/>
        <end position="34"/>
    </location>
</feature>
<evidence type="ECO:0000313" key="3">
    <source>
        <dbReference type="Proteomes" id="UP001280897"/>
    </source>
</evidence>
<feature type="transmembrane region" description="Helical" evidence="1">
    <location>
        <begin position="205"/>
        <end position="223"/>
    </location>
</feature>
<evidence type="ECO:0000256" key="1">
    <source>
        <dbReference type="SAM" id="Phobius"/>
    </source>
</evidence>
<reference evidence="2" key="1">
    <citation type="journal article" date="2023" name="PeerJ">
        <title>Selection and evaluation of lactic acid bacteria from chicken feces in Thailand as potential probiotics.</title>
        <authorList>
            <person name="Khurajog B."/>
            <person name="Disastra Y."/>
            <person name="Lawwyne L.D."/>
            <person name="Sirichokchatchawan W."/>
            <person name="Niyomtham W."/>
            <person name="Yindee J."/>
            <person name="Hampson D.J."/>
            <person name="Prapasarakul N."/>
        </authorList>
    </citation>
    <scope>NUCLEOTIDE SEQUENCE</scope>
    <source>
        <strain evidence="2">BF9</strain>
    </source>
</reference>
<feature type="transmembrane region" description="Helical" evidence="1">
    <location>
        <begin position="70"/>
        <end position="87"/>
    </location>
</feature>
<keyword evidence="1" id="KW-0812">Transmembrane</keyword>
<dbReference type="EMBL" id="JAWJAV010000010">
    <property type="protein sequence ID" value="MDV2622094.1"/>
    <property type="molecule type" value="Genomic_DNA"/>
</dbReference>
<proteinExistence type="predicted"/>
<feature type="transmembrane region" description="Helical" evidence="1">
    <location>
        <begin position="157"/>
        <end position="176"/>
    </location>
</feature>
<dbReference type="AlphaFoldDB" id="A0AAW8YKI9"/>
<keyword evidence="1" id="KW-1133">Transmembrane helix</keyword>
<evidence type="ECO:0000313" key="2">
    <source>
        <dbReference type="EMBL" id="MDV2622094.1"/>
    </source>
</evidence>
<gene>
    <name evidence="2" type="ORF">R0G89_10315</name>
</gene>
<accession>A0AAW8YKI9</accession>
<sequence length="388" mass="44835">MTVISYKQVNLSFIKNSIFTLGMYFWQLYNILFLTDFAKYHNAELTLLRVSGLIIILSSFMILDIKKFNVRYLFFIMFCVFLLLNNWKIALQSSWFDLIIIVFAGSNIDFDFFLKRFLAFSVIVYGSIVTLALLKIIPNDMVIIGLARVRYGLGFSWPSYIAHELVTITAAFIWVFKEKANKFILLLLFIINIFVYRLTDTKFPFIIVLCSILAFFVIKKVRFGDRMKKIVHVFISVLPGILTFLIYRLSLNSSNHPALDVLFSQRLSLGNQAINQYPIKMFGQPVIVNVQKSIIQNYFTIDSSYLRYLVCFGLISTLLIVLIMSISIFKILNNKDLFIALVLAIVLIEGFSDPWLFNAGYTPFIILLMSRAFFKVDKKIESNEGMSL</sequence>
<comment type="caution">
    <text evidence="2">The sequence shown here is derived from an EMBL/GenBank/DDBJ whole genome shotgun (WGS) entry which is preliminary data.</text>
</comment>
<dbReference type="RefSeq" id="WP_317072586.1">
    <property type="nucleotide sequence ID" value="NZ_JAWJAV010000010.1"/>
</dbReference>
<feature type="transmembrane region" description="Helical" evidence="1">
    <location>
        <begin position="93"/>
        <end position="110"/>
    </location>
</feature>
<feature type="transmembrane region" description="Helical" evidence="1">
    <location>
        <begin position="305"/>
        <end position="329"/>
    </location>
</feature>
<name>A0AAW8YKI9_PEDAC</name>
<feature type="transmembrane region" description="Helical" evidence="1">
    <location>
        <begin position="117"/>
        <end position="137"/>
    </location>
</feature>
<feature type="transmembrane region" description="Helical" evidence="1">
    <location>
        <begin position="230"/>
        <end position="249"/>
    </location>
</feature>
<feature type="transmembrane region" description="Helical" evidence="1">
    <location>
        <begin position="336"/>
        <end position="352"/>
    </location>
</feature>
<dbReference type="Proteomes" id="UP001280897">
    <property type="component" value="Unassembled WGS sequence"/>
</dbReference>
<keyword evidence="1" id="KW-0472">Membrane</keyword>
<feature type="transmembrane region" description="Helical" evidence="1">
    <location>
        <begin position="46"/>
        <end position="63"/>
    </location>
</feature>
<organism evidence="2 3">
    <name type="scientific">Pediococcus acidilactici</name>
    <dbReference type="NCBI Taxonomy" id="1254"/>
    <lineage>
        <taxon>Bacteria</taxon>
        <taxon>Bacillati</taxon>
        <taxon>Bacillota</taxon>
        <taxon>Bacilli</taxon>
        <taxon>Lactobacillales</taxon>
        <taxon>Lactobacillaceae</taxon>
        <taxon>Pediococcus</taxon>
        <taxon>Pediococcus acidilactici group</taxon>
    </lineage>
</organism>
<feature type="transmembrane region" description="Helical" evidence="1">
    <location>
        <begin position="183"/>
        <end position="199"/>
    </location>
</feature>
<evidence type="ECO:0008006" key="4">
    <source>
        <dbReference type="Google" id="ProtNLM"/>
    </source>
</evidence>
<protein>
    <recommendedName>
        <fullName evidence="4">Polysaccharide polymerase</fullName>
    </recommendedName>
</protein>
<reference evidence="2" key="2">
    <citation type="submission" date="2023-10" db="EMBL/GenBank/DDBJ databases">
        <authorList>
            <person name="Khurajog B."/>
        </authorList>
    </citation>
    <scope>NUCLEOTIDE SEQUENCE</scope>
    <source>
        <strain evidence="2">BF9</strain>
    </source>
</reference>